<reference evidence="1" key="1">
    <citation type="submission" date="2001-12" db="EMBL/GenBank/DDBJ databases">
        <title>Oryza sativa nipponbare(GA3) genomic DNA, chromosome 8, PAC clone:P0456B03.</title>
        <authorList>
            <person name="Sasaki T."/>
            <person name="Matsumoto T."/>
            <person name="Yamamoto K."/>
        </authorList>
    </citation>
    <scope>NUCLEOTIDE SEQUENCE</scope>
</reference>
<dbReference type="EMBL" id="AP004463">
    <property type="protein sequence ID" value="BAC98557.1"/>
    <property type="molecule type" value="Genomic_DNA"/>
</dbReference>
<organism evidence="1 3">
    <name type="scientific">Oryza sativa subsp. japonica</name>
    <name type="common">Rice</name>
    <dbReference type="NCBI Taxonomy" id="39947"/>
    <lineage>
        <taxon>Eukaryota</taxon>
        <taxon>Viridiplantae</taxon>
        <taxon>Streptophyta</taxon>
        <taxon>Embryophyta</taxon>
        <taxon>Tracheophyta</taxon>
        <taxon>Spermatophyta</taxon>
        <taxon>Magnoliopsida</taxon>
        <taxon>Liliopsida</taxon>
        <taxon>Poales</taxon>
        <taxon>Poaceae</taxon>
        <taxon>BOP clade</taxon>
        <taxon>Oryzoideae</taxon>
        <taxon>Oryzeae</taxon>
        <taxon>Oryzinae</taxon>
        <taxon>Oryza</taxon>
        <taxon>Oryza sativa</taxon>
    </lineage>
</organism>
<evidence type="ECO:0000313" key="1">
    <source>
        <dbReference type="EMBL" id="BAC98557.1"/>
    </source>
</evidence>
<evidence type="ECO:0000313" key="2">
    <source>
        <dbReference type="EMBL" id="BAC99809.1"/>
    </source>
</evidence>
<accession>Q7EZU3</accession>
<name>Q7EZU3_ORYSJ</name>
<sequence>MGCERRGDTVALWHGRRGDTVALRHGRRGHAATVDSVGADVDLADLKPWPAIVSPPSSPRVLTNILFATVATPAASARASPAFPLMPRFIVASIGFDAVTLGPTSSLFGAHRRSSPFAIHRRAAPR</sequence>
<dbReference type="AlphaFoldDB" id="Q7EZU3"/>
<reference evidence="3" key="3">
    <citation type="journal article" date="2005" name="Nature">
        <title>The map-based sequence of the rice genome.</title>
        <authorList>
            <consortium name="International rice genome sequencing project (IRGSP)"/>
            <person name="Matsumoto T."/>
            <person name="Wu J."/>
            <person name="Kanamori H."/>
            <person name="Katayose Y."/>
            <person name="Fujisawa M."/>
            <person name="Namiki N."/>
            <person name="Mizuno H."/>
            <person name="Yamamoto K."/>
            <person name="Antonio B.A."/>
            <person name="Baba T."/>
            <person name="Sakata K."/>
            <person name="Nagamura Y."/>
            <person name="Aoki H."/>
            <person name="Arikawa K."/>
            <person name="Arita K."/>
            <person name="Bito T."/>
            <person name="Chiden Y."/>
            <person name="Fujitsuka N."/>
            <person name="Fukunaka R."/>
            <person name="Hamada M."/>
            <person name="Harada C."/>
            <person name="Hayashi A."/>
            <person name="Hijishita S."/>
            <person name="Honda M."/>
            <person name="Hosokawa S."/>
            <person name="Ichikawa Y."/>
            <person name="Idonuma A."/>
            <person name="Iijima M."/>
            <person name="Ikeda M."/>
            <person name="Ikeno M."/>
            <person name="Ito K."/>
            <person name="Ito S."/>
            <person name="Ito T."/>
            <person name="Ito Y."/>
            <person name="Ito Y."/>
            <person name="Iwabuchi A."/>
            <person name="Kamiya K."/>
            <person name="Karasawa W."/>
            <person name="Kurita K."/>
            <person name="Katagiri S."/>
            <person name="Kikuta A."/>
            <person name="Kobayashi H."/>
            <person name="Kobayashi N."/>
            <person name="Machita K."/>
            <person name="Maehara T."/>
            <person name="Masukawa M."/>
            <person name="Mizubayashi T."/>
            <person name="Mukai Y."/>
            <person name="Nagasaki H."/>
            <person name="Nagata Y."/>
            <person name="Naito S."/>
            <person name="Nakashima M."/>
            <person name="Nakama Y."/>
            <person name="Nakamichi Y."/>
            <person name="Nakamura M."/>
            <person name="Meguro A."/>
            <person name="Negishi M."/>
            <person name="Ohta I."/>
            <person name="Ohta T."/>
            <person name="Okamoto M."/>
            <person name="Ono N."/>
            <person name="Saji S."/>
            <person name="Sakaguchi M."/>
            <person name="Sakai K."/>
            <person name="Shibata M."/>
            <person name="Shimokawa T."/>
            <person name="Song J."/>
            <person name="Takazaki Y."/>
            <person name="Terasawa K."/>
            <person name="Tsugane M."/>
            <person name="Tsuji K."/>
            <person name="Ueda S."/>
            <person name="Waki K."/>
            <person name="Yamagata H."/>
            <person name="Yamamoto M."/>
            <person name="Yamamoto S."/>
            <person name="Yamane H."/>
            <person name="Yoshiki S."/>
            <person name="Yoshihara R."/>
            <person name="Yukawa K."/>
            <person name="Zhong H."/>
            <person name="Yano M."/>
            <person name="Yuan Q."/>
            <person name="Ouyang S."/>
            <person name="Liu J."/>
            <person name="Jones K.M."/>
            <person name="Gansberger K."/>
            <person name="Moffat K."/>
            <person name="Hill J."/>
            <person name="Bera J."/>
            <person name="Fadrosh D."/>
            <person name="Jin S."/>
            <person name="Johri S."/>
            <person name="Kim M."/>
            <person name="Overton L."/>
            <person name="Reardon M."/>
            <person name="Tsitrin T."/>
            <person name="Vuong H."/>
            <person name="Weaver B."/>
            <person name="Ciecko A."/>
            <person name="Tallon L."/>
            <person name="Jackson J."/>
            <person name="Pai G."/>
            <person name="Aken S.V."/>
            <person name="Utterback T."/>
            <person name="Reidmuller S."/>
            <person name="Feldblyum T."/>
            <person name="Hsiao J."/>
            <person name="Zismann V."/>
            <person name="Iobst S."/>
            <person name="de Vazeille A.R."/>
            <person name="Buell C.R."/>
            <person name="Ying K."/>
            <person name="Li Y."/>
            <person name="Lu T."/>
            <person name="Huang Y."/>
            <person name="Zhao Q."/>
            <person name="Feng Q."/>
            <person name="Zhang L."/>
            <person name="Zhu J."/>
            <person name="Weng Q."/>
            <person name="Mu J."/>
            <person name="Lu Y."/>
            <person name="Fan D."/>
            <person name="Liu Y."/>
            <person name="Guan J."/>
            <person name="Zhang Y."/>
            <person name="Yu S."/>
            <person name="Liu X."/>
            <person name="Zhang Y."/>
            <person name="Hong G."/>
            <person name="Han B."/>
            <person name="Choisne N."/>
            <person name="Demange N."/>
            <person name="Orjeda G."/>
            <person name="Samain S."/>
            <person name="Cattolico L."/>
            <person name="Pelletier E."/>
            <person name="Couloux A."/>
            <person name="Segurens B."/>
            <person name="Wincker P."/>
            <person name="D'Hont A."/>
            <person name="Scarpelli C."/>
            <person name="Weissenbach J."/>
            <person name="Salanoubat M."/>
            <person name="Quetier F."/>
            <person name="Yu Y."/>
            <person name="Kim H.R."/>
            <person name="Rambo T."/>
            <person name="Currie J."/>
            <person name="Collura K."/>
            <person name="Luo M."/>
            <person name="Yang T."/>
            <person name="Ammiraju J.S.S."/>
            <person name="Engler F."/>
            <person name="Soderlund C."/>
            <person name="Wing R.A."/>
            <person name="Palmer L.E."/>
            <person name="de la Bastide M."/>
            <person name="Spiegel L."/>
            <person name="Nascimento L."/>
            <person name="Zutavern T."/>
            <person name="O'Shaughnessy A."/>
            <person name="Dike S."/>
            <person name="Dedhia N."/>
            <person name="Preston R."/>
            <person name="Balija V."/>
            <person name="McCombie W.R."/>
            <person name="Chow T."/>
            <person name="Chen H."/>
            <person name="Chung M."/>
            <person name="Chen C."/>
            <person name="Shaw J."/>
            <person name="Wu H."/>
            <person name="Hsiao K."/>
            <person name="Chao Y."/>
            <person name="Chu M."/>
            <person name="Cheng C."/>
            <person name="Hour A."/>
            <person name="Lee P."/>
            <person name="Lin S."/>
            <person name="Lin Y."/>
            <person name="Liou J."/>
            <person name="Liu S."/>
            <person name="Hsing Y."/>
            <person name="Raghuvanshi S."/>
            <person name="Mohanty A."/>
            <person name="Bharti A.K."/>
            <person name="Gaur A."/>
            <person name="Gupta V."/>
            <person name="Kumar D."/>
            <person name="Ravi V."/>
            <person name="Vij S."/>
            <person name="Kapur A."/>
            <person name="Khurana P."/>
            <person name="Khurana P."/>
            <person name="Khurana J.P."/>
            <person name="Tyagi A.K."/>
            <person name="Gaikwad K."/>
            <person name="Singh A."/>
            <person name="Dalal V."/>
            <person name="Srivastava S."/>
            <person name="Dixit A."/>
            <person name="Pal A.K."/>
            <person name="Ghazi I.A."/>
            <person name="Yadav M."/>
            <person name="Pandit A."/>
            <person name="Bhargava A."/>
            <person name="Sureshbabu K."/>
            <person name="Batra K."/>
            <person name="Sharma T.R."/>
            <person name="Mohapatra T."/>
            <person name="Singh N.K."/>
            <person name="Messing J."/>
            <person name="Nelson A.B."/>
            <person name="Fuks G."/>
            <person name="Kavchok S."/>
            <person name="Keizer G."/>
            <person name="Linton E."/>
            <person name="Llaca V."/>
            <person name="Song R."/>
            <person name="Tanyolac B."/>
            <person name="Young S."/>
            <person name="Ho-Il K."/>
            <person name="Hahn J.H."/>
            <person name="Sangsakoo G."/>
            <person name="Vanavichit A."/>
            <person name="de Mattos Luiz.A.T."/>
            <person name="Zimmer P.D."/>
            <person name="Malone G."/>
            <person name="Dellagostin O."/>
            <person name="de Oliveira A.C."/>
            <person name="Bevan M."/>
            <person name="Bancroft I."/>
            <person name="Minx P."/>
            <person name="Cordum H."/>
            <person name="Wilson R."/>
            <person name="Cheng Z."/>
            <person name="Jin W."/>
            <person name="Jiang J."/>
            <person name="Leong S.A."/>
            <person name="Iwama H."/>
            <person name="Gojobori T."/>
            <person name="Itoh T."/>
            <person name="Niimura Y."/>
            <person name="Fujii Y."/>
            <person name="Habara T."/>
            <person name="Sakai H."/>
            <person name="Sato Y."/>
            <person name="Wilson G."/>
            <person name="Kumar K."/>
            <person name="McCouch S."/>
            <person name="Juretic N."/>
            <person name="Hoen D."/>
            <person name="Wright S."/>
            <person name="Bruskiewich R."/>
            <person name="Bureau T."/>
            <person name="Miyao A."/>
            <person name="Hirochika H."/>
            <person name="Nishikawa T."/>
            <person name="Kadowaki K."/>
            <person name="Sugiura M."/>
            <person name="Burr B."/>
            <person name="Sasaki T."/>
        </authorList>
    </citation>
    <scope>NUCLEOTIDE SEQUENCE [LARGE SCALE GENOMIC DNA]</scope>
    <source>
        <strain evidence="3">cv. Nipponbare</strain>
    </source>
</reference>
<reference evidence="3" key="4">
    <citation type="journal article" date="2008" name="Nucleic Acids Res.">
        <title>The rice annotation project database (RAP-DB): 2008 update.</title>
        <authorList>
            <consortium name="The rice annotation project (RAP)"/>
        </authorList>
    </citation>
    <scope>GENOME REANNOTATION</scope>
    <source>
        <strain evidence="3">cv. Nipponbare</strain>
    </source>
</reference>
<proteinExistence type="predicted"/>
<dbReference type="EMBL" id="AP005537">
    <property type="protein sequence ID" value="BAC99809.1"/>
    <property type="molecule type" value="Genomic_DNA"/>
</dbReference>
<protein>
    <submittedName>
        <fullName evidence="1">Uncharacterized protein</fullName>
    </submittedName>
</protein>
<dbReference type="Proteomes" id="UP000000763">
    <property type="component" value="Chromosome 8"/>
</dbReference>
<evidence type="ECO:0000313" key="3">
    <source>
        <dbReference type="Proteomes" id="UP000000763"/>
    </source>
</evidence>
<reference evidence="2" key="2">
    <citation type="submission" date="2002-07" db="EMBL/GenBank/DDBJ databases">
        <title>Oryza sativa nipponbare(GA3) genomic DNA, chromosome 8, BAC clone:OSJNBa0056L09.</title>
        <authorList>
            <person name="Sasaki T."/>
            <person name="Matsumoto T."/>
            <person name="Katayose Y."/>
        </authorList>
    </citation>
    <scope>NUCLEOTIDE SEQUENCE</scope>
</reference>
<gene>
    <name evidence="1" type="primary">P0456B03.106</name>
    <name evidence="2" type="ORF">OSJNBa0056L09.35</name>
</gene>